<reference evidence="1 2" key="2">
    <citation type="journal article" date="2012" name="BMC Genomics">
        <title>A comparative genomics perspective on the genetic content of the alkaliphilic haloarchaeon Natrialba magadii ATCC 43099T.</title>
        <authorList>
            <person name="Siddaramappa S."/>
            <person name="Challacombe J.F."/>
            <person name="Decastro R.E."/>
            <person name="Pfeiffer F."/>
            <person name="Sastre D.E."/>
            <person name="Gimenez M.I."/>
            <person name="Paggi R.A."/>
            <person name="Detter J.C."/>
            <person name="Davenport K.W."/>
            <person name="Goodwin L.A."/>
            <person name="Kyrpides N."/>
            <person name="Tapia R."/>
            <person name="Pitluck S."/>
            <person name="Lucas S."/>
            <person name="Woyke T."/>
            <person name="Maupin-Furlow J.A."/>
        </authorList>
    </citation>
    <scope>NUCLEOTIDE SEQUENCE [LARGE SCALE GENOMIC DNA]</scope>
    <source>
        <strain evidence="2">ATCC 43099 / DSM 3394 / CCM 3739 / CIP 104546 / IAM 13178 / JCM 8861 / NBRC 102185 / NCIMB 2190 / MS3</strain>
    </source>
</reference>
<dbReference type="SUPFAM" id="SSF102198">
    <property type="entry name" value="Putative cyclase"/>
    <property type="match status" value="1"/>
</dbReference>
<dbReference type="PANTHER" id="PTHR31118">
    <property type="entry name" value="CYCLASE-LIKE PROTEIN 2"/>
    <property type="match status" value="1"/>
</dbReference>
<dbReference type="PANTHER" id="PTHR31118:SF12">
    <property type="entry name" value="CYCLASE-LIKE PROTEIN 2"/>
    <property type="match status" value="1"/>
</dbReference>
<evidence type="ECO:0000313" key="2">
    <source>
        <dbReference type="Proteomes" id="UP000001879"/>
    </source>
</evidence>
<dbReference type="EMBL" id="CP001933">
    <property type="protein sequence ID" value="ADD07456.1"/>
    <property type="molecule type" value="Genomic_DNA"/>
</dbReference>
<proteinExistence type="predicted"/>
<dbReference type="InterPro" id="IPR037175">
    <property type="entry name" value="KFase_sf"/>
</dbReference>
<dbReference type="InterPro" id="IPR007325">
    <property type="entry name" value="KFase/CYL"/>
</dbReference>
<geneLocation type="plasmid" evidence="1 2">
    <name>pNMAG01</name>
</geneLocation>
<dbReference type="Proteomes" id="UP000001879">
    <property type="component" value="Plasmid pNMAG01"/>
</dbReference>
<dbReference type="GO" id="GO:0004061">
    <property type="term" value="F:arylformamidase activity"/>
    <property type="evidence" value="ECO:0007669"/>
    <property type="project" value="InterPro"/>
</dbReference>
<keyword evidence="1" id="KW-0614">Plasmid</keyword>
<dbReference type="Gene3D" id="3.50.30.50">
    <property type="entry name" value="Putative cyclase"/>
    <property type="match status" value="1"/>
</dbReference>
<sequence length="249" mass="26779">MTPIHTSDMAELIDLTAPITEEMANHPSHGRSPVFLTGTRLNHDDAEDLWRGKGVEDLSLINGFVLLAEHNGTHIDAPFHLHPDGSTTEEIALEECYGSAVWLDVSDAGAKGEIGPELLESAAADAGVEVQPGDSVLLYTGWDSYLPEDEETYLEEHPGLSEAGAEWLLERSVSVVGIDCGNVDVAGDVSFPAHRVLLRDGAPEEYVLVVEHLRGVDEIPAHRFTFNAAPLPLEGATASPIRAFAVVDD</sequence>
<dbReference type="KEGG" id="nmg:Nmag_3915"/>
<accession>D3T1J7</accession>
<dbReference type="AlphaFoldDB" id="D3T1J7"/>
<organism evidence="1 2">
    <name type="scientific">Natrialba magadii (strain ATCC 43099 / DSM 3394 / CCM 3739 / CIP 104546 / IAM 13178 / JCM 8861 / NBRC 102185 / NCIMB 2190 / MS3)</name>
    <name type="common">Natronobacterium magadii</name>
    <dbReference type="NCBI Taxonomy" id="547559"/>
    <lineage>
        <taxon>Archaea</taxon>
        <taxon>Methanobacteriati</taxon>
        <taxon>Methanobacteriota</taxon>
        <taxon>Stenosarchaea group</taxon>
        <taxon>Halobacteria</taxon>
        <taxon>Halobacteriales</taxon>
        <taxon>Natrialbaceae</taxon>
        <taxon>Natrialba</taxon>
    </lineage>
</organism>
<dbReference type="HOGENOM" id="CLU_030671_3_0_2"/>
<dbReference type="Pfam" id="PF04199">
    <property type="entry name" value="Cyclase"/>
    <property type="match status" value="1"/>
</dbReference>
<reference evidence="2" key="1">
    <citation type="submission" date="2010-02" db="EMBL/GenBank/DDBJ databases">
        <title>Complete sequence of plasmid 1 of Natrialba magadii ATCC 43099.</title>
        <authorList>
            <consortium name="US DOE Joint Genome Institute"/>
            <person name="Lucas S."/>
            <person name="Copeland A."/>
            <person name="Lapidus A."/>
            <person name="Cheng J.-F."/>
            <person name="Bruce D."/>
            <person name="Goodwin L."/>
            <person name="Pitluck S."/>
            <person name="Davenport K."/>
            <person name="Saunders E."/>
            <person name="Detter J.C."/>
            <person name="Han C."/>
            <person name="Tapia R."/>
            <person name="Land M."/>
            <person name="Hauser L."/>
            <person name="Kyrpides N."/>
            <person name="Mikhailova N."/>
            <person name="De Castro R.E."/>
            <person name="Maupin-Furlow J.A."/>
            <person name="Woyke T."/>
        </authorList>
    </citation>
    <scope>NUCLEOTIDE SEQUENCE [LARGE SCALE GENOMIC DNA]</scope>
    <source>
        <strain evidence="2">ATCC 43099 / DSM 3394 / CCM 3739 / CIP 104546 / IAM 13178 / JCM 8861 / NBRC 102185 / NCIMB 2190 / MS3</strain>
        <plasmid evidence="2">pNMAG01</plasmid>
    </source>
</reference>
<name>D3T1J7_NATMM</name>
<evidence type="ECO:0000313" key="1">
    <source>
        <dbReference type="EMBL" id="ADD07456.1"/>
    </source>
</evidence>
<dbReference type="GO" id="GO:0019441">
    <property type="term" value="P:L-tryptophan catabolic process to kynurenine"/>
    <property type="evidence" value="ECO:0007669"/>
    <property type="project" value="InterPro"/>
</dbReference>
<keyword evidence="2" id="KW-1185">Reference proteome</keyword>
<gene>
    <name evidence="1" type="ordered locus">Nmag_3915</name>
</gene>
<protein>
    <submittedName>
        <fullName evidence="1">Cyclase family protein</fullName>
    </submittedName>
</protein>